<dbReference type="Pfam" id="PF08327">
    <property type="entry name" value="AHSA1"/>
    <property type="match status" value="1"/>
</dbReference>
<dbReference type="AlphaFoldDB" id="A0AAU7Z272"/>
<gene>
    <name evidence="3" type="ORF">RBB81_02435</name>
</gene>
<evidence type="ECO:0000313" key="3">
    <source>
        <dbReference type="EMBL" id="XCB22798.1"/>
    </source>
</evidence>
<name>A0AAU7Z272_9BACT</name>
<dbReference type="Gene3D" id="3.30.530.20">
    <property type="match status" value="1"/>
</dbReference>
<accession>A0AAU7Z272</accession>
<organism evidence="3">
    <name type="scientific">Tunturiibacter gelidiferens</name>
    <dbReference type="NCBI Taxonomy" id="3069689"/>
    <lineage>
        <taxon>Bacteria</taxon>
        <taxon>Pseudomonadati</taxon>
        <taxon>Acidobacteriota</taxon>
        <taxon>Terriglobia</taxon>
        <taxon>Terriglobales</taxon>
        <taxon>Acidobacteriaceae</taxon>
        <taxon>Tunturiibacter</taxon>
    </lineage>
</organism>
<reference evidence="3" key="1">
    <citation type="submission" date="2023-08" db="EMBL/GenBank/DDBJ databases">
        <authorList>
            <person name="Messyasz A."/>
            <person name="Mannisto M.K."/>
            <person name="Kerkhof L.J."/>
            <person name="Haggblom M."/>
        </authorList>
    </citation>
    <scope>NUCLEOTIDE SEQUENCE</scope>
    <source>
        <strain evidence="3">M8UP39</strain>
    </source>
</reference>
<evidence type="ECO:0000259" key="2">
    <source>
        <dbReference type="Pfam" id="PF08327"/>
    </source>
</evidence>
<dbReference type="RefSeq" id="WP_353072598.1">
    <property type="nucleotide sequence ID" value="NZ_CP132938.1"/>
</dbReference>
<evidence type="ECO:0000256" key="1">
    <source>
        <dbReference type="ARBA" id="ARBA00006817"/>
    </source>
</evidence>
<dbReference type="KEGG" id="tgi:RBB81_02435"/>
<dbReference type="EMBL" id="CP132938">
    <property type="protein sequence ID" value="XCB22798.1"/>
    <property type="molecule type" value="Genomic_DNA"/>
</dbReference>
<dbReference type="CDD" id="cd08891">
    <property type="entry name" value="SRPBCC_CalC"/>
    <property type="match status" value="1"/>
</dbReference>
<dbReference type="InterPro" id="IPR023393">
    <property type="entry name" value="START-like_dom_sf"/>
</dbReference>
<dbReference type="InterPro" id="IPR013538">
    <property type="entry name" value="ASHA1/2-like_C"/>
</dbReference>
<protein>
    <submittedName>
        <fullName evidence="3">SRPBCC family protein</fullName>
    </submittedName>
</protein>
<feature type="domain" description="Activator of Hsp90 ATPase homologue 1/2-like C-terminal" evidence="2">
    <location>
        <begin position="32"/>
        <end position="166"/>
    </location>
</feature>
<dbReference type="SUPFAM" id="SSF55961">
    <property type="entry name" value="Bet v1-like"/>
    <property type="match status" value="1"/>
</dbReference>
<proteinExistence type="inferred from homology"/>
<sequence length="175" mass="19857">MPERQLNTQDTMTMEGEAQVVEPVRKSIRVRADAARAFRIFTEEMDSWWPRTHHIGSSPMKRVVVEGRPMGAIFTEQEDGTNCPWGSVLTWEPPHLFVMAWQIKPDWQFEPDLSKCSEVEVRFTPADDGTTLVELEHRGLQRHGMGCAKMREQVNAEGGWGGLLGMFAAKADEEV</sequence>
<comment type="similarity">
    <text evidence="1">Belongs to the AHA1 family.</text>
</comment>
<reference evidence="3" key="2">
    <citation type="journal article" date="2024" name="Environ. Microbiol.">
        <title>Genome analysis and description of Tunturibacter gen. nov. expands the diversity of Terriglobia in tundra soils.</title>
        <authorList>
            <person name="Messyasz A."/>
            <person name="Mannisto M.K."/>
            <person name="Kerkhof L.J."/>
            <person name="Haggblom M.M."/>
        </authorList>
    </citation>
    <scope>NUCLEOTIDE SEQUENCE</scope>
    <source>
        <strain evidence="3">M8UP39</strain>
    </source>
</reference>